<organism evidence="1 2">
    <name type="scientific">Eiseniibacteriota bacterium</name>
    <dbReference type="NCBI Taxonomy" id="2212470"/>
    <lineage>
        <taxon>Bacteria</taxon>
        <taxon>Candidatus Eiseniibacteriota</taxon>
    </lineage>
</organism>
<gene>
    <name evidence="1" type="ORF">E6K80_10035</name>
</gene>
<protein>
    <submittedName>
        <fullName evidence="1">Uncharacterized protein</fullName>
    </submittedName>
</protein>
<accession>A0A538U2C0</accession>
<evidence type="ECO:0000313" key="2">
    <source>
        <dbReference type="Proteomes" id="UP000319836"/>
    </source>
</evidence>
<dbReference type="Proteomes" id="UP000319836">
    <property type="component" value="Unassembled WGS sequence"/>
</dbReference>
<dbReference type="AlphaFoldDB" id="A0A538U2C0"/>
<evidence type="ECO:0000313" key="1">
    <source>
        <dbReference type="EMBL" id="TMQ69961.1"/>
    </source>
</evidence>
<reference evidence="1 2" key="1">
    <citation type="journal article" date="2019" name="Nat. Microbiol.">
        <title>Mediterranean grassland soil C-N compound turnover is dependent on rainfall and depth, and is mediated by genomically divergent microorganisms.</title>
        <authorList>
            <person name="Diamond S."/>
            <person name="Andeer P.F."/>
            <person name="Li Z."/>
            <person name="Crits-Christoph A."/>
            <person name="Burstein D."/>
            <person name="Anantharaman K."/>
            <person name="Lane K.R."/>
            <person name="Thomas B.C."/>
            <person name="Pan C."/>
            <person name="Northen T.R."/>
            <person name="Banfield J.F."/>
        </authorList>
    </citation>
    <scope>NUCLEOTIDE SEQUENCE [LARGE SCALE GENOMIC DNA]</scope>
    <source>
        <strain evidence="1">WS_10</strain>
    </source>
</reference>
<comment type="caution">
    <text evidence="1">The sequence shown here is derived from an EMBL/GenBank/DDBJ whole genome shotgun (WGS) entry which is preliminary data.</text>
</comment>
<dbReference type="EMBL" id="VBPA01000250">
    <property type="protein sequence ID" value="TMQ69961.1"/>
    <property type="molecule type" value="Genomic_DNA"/>
</dbReference>
<name>A0A538U2C0_UNCEI</name>
<proteinExistence type="predicted"/>
<sequence>MDRSSPPSRPIAAVLADHSAELMAMPGVVGVGQGELKDHTPCIRVFLARRDRALEKRIPSRIEGHPVDVVVSGEIRAFPESSP</sequence>